<accession>A0ABX2ZTV5</accession>
<dbReference type="Proteomes" id="UP000094580">
    <property type="component" value="Unassembled WGS sequence"/>
</dbReference>
<evidence type="ECO:0000259" key="3">
    <source>
        <dbReference type="Pfam" id="PF02397"/>
    </source>
</evidence>
<sequence length="223" mass="25756">MGLKQSEYTSQPLLSKETVEKKWIYLFSKRVMDLLGAIMGLLVLLPVFIVVAIFIKFEDPKGPVFFYQTRVGKDGKEFKMYKFRSMVTDAEERLKELLQYNEVSGAMFKMKDDPRITKIGKFIRKTSIDELPQFFNVLLGDMSLVGPRPPLPREVEEYSDYDMQRLLVTPGCTGLWQISARNSVGFNEMVEFDLAYINNRTIIYDIKIILKTFGVLLGTKNAY</sequence>
<dbReference type="InterPro" id="IPR003362">
    <property type="entry name" value="Bact_transf"/>
</dbReference>
<gene>
    <name evidence="4" type="ORF">BED47_16810</name>
</gene>
<dbReference type="PANTHER" id="PTHR30576">
    <property type="entry name" value="COLANIC BIOSYNTHESIS UDP-GLUCOSE LIPID CARRIER TRANSFERASE"/>
    <property type="match status" value="1"/>
</dbReference>
<evidence type="ECO:0000313" key="5">
    <source>
        <dbReference type="Proteomes" id="UP000094580"/>
    </source>
</evidence>
<feature type="domain" description="Bacterial sugar transferase" evidence="3">
    <location>
        <begin position="29"/>
        <end position="217"/>
    </location>
</feature>
<dbReference type="EMBL" id="MDKC01000003">
    <property type="protein sequence ID" value="ODG93186.1"/>
    <property type="molecule type" value="Genomic_DNA"/>
</dbReference>
<comment type="similarity">
    <text evidence="1">Belongs to the bacterial sugar transferase family.</text>
</comment>
<proteinExistence type="inferred from homology"/>
<name>A0ABX2ZTV5_9BACI</name>
<organism evidence="4 5">
    <name type="scientific">Gottfriedia luciferensis</name>
    <dbReference type="NCBI Taxonomy" id="178774"/>
    <lineage>
        <taxon>Bacteria</taxon>
        <taxon>Bacillati</taxon>
        <taxon>Bacillota</taxon>
        <taxon>Bacilli</taxon>
        <taxon>Bacillales</taxon>
        <taxon>Bacillaceae</taxon>
        <taxon>Gottfriedia</taxon>
    </lineage>
</organism>
<keyword evidence="2" id="KW-0472">Membrane</keyword>
<dbReference type="RefSeq" id="WP_069032797.1">
    <property type="nucleotide sequence ID" value="NZ_MDKC01000003.1"/>
</dbReference>
<dbReference type="PANTHER" id="PTHR30576:SF0">
    <property type="entry name" value="UNDECAPRENYL-PHOSPHATE N-ACETYLGALACTOSAMINYL 1-PHOSPHATE TRANSFERASE-RELATED"/>
    <property type="match status" value="1"/>
</dbReference>
<protein>
    <submittedName>
        <fullName evidence="4">Multidrug MFS transporter</fullName>
    </submittedName>
</protein>
<evidence type="ECO:0000313" key="4">
    <source>
        <dbReference type="EMBL" id="ODG93186.1"/>
    </source>
</evidence>
<evidence type="ECO:0000256" key="1">
    <source>
        <dbReference type="ARBA" id="ARBA00006464"/>
    </source>
</evidence>
<feature type="transmembrane region" description="Helical" evidence="2">
    <location>
        <begin position="31"/>
        <end position="55"/>
    </location>
</feature>
<comment type="caution">
    <text evidence="4">The sequence shown here is derived from an EMBL/GenBank/DDBJ whole genome shotgun (WGS) entry which is preliminary data.</text>
</comment>
<keyword evidence="5" id="KW-1185">Reference proteome</keyword>
<reference evidence="4 5" key="1">
    <citation type="submission" date="2016-07" db="EMBL/GenBank/DDBJ databases">
        <authorList>
            <person name="Townsley L."/>
            <person name="Shank E.A."/>
        </authorList>
    </citation>
    <scope>NUCLEOTIDE SEQUENCE [LARGE SCALE GENOMIC DNA]</scope>
    <source>
        <strain evidence="4 5">CH01</strain>
    </source>
</reference>
<evidence type="ECO:0000256" key="2">
    <source>
        <dbReference type="SAM" id="Phobius"/>
    </source>
</evidence>
<dbReference type="Pfam" id="PF02397">
    <property type="entry name" value="Bac_transf"/>
    <property type="match status" value="1"/>
</dbReference>
<keyword evidence="2" id="KW-1133">Transmembrane helix</keyword>
<keyword evidence="2" id="KW-0812">Transmembrane</keyword>